<reference evidence="5" key="1">
    <citation type="journal article" date="2019" name="Int. J. Syst. Evol. Microbiol.">
        <title>The Global Catalogue of Microorganisms (GCM) 10K type strain sequencing project: providing services to taxonomists for standard genome sequencing and annotation.</title>
        <authorList>
            <consortium name="The Broad Institute Genomics Platform"/>
            <consortium name="The Broad Institute Genome Sequencing Center for Infectious Disease"/>
            <person name="Wu L."/>
            <person name="Ma J."/>
        </authorList>
    </citation>
    <scope>NUCLEOTIDE SEQUENCE [LARGE SCALE GENOMIC DNA]</scope>
    <source>
        <strain evidence="5">JCM 30346</strain>
    </source>
</reference>
<dbReference type="GO" id="GO:0016746">
    <property type="term" value="F:acyltransferase activity"/>
    <property type="evidence" value="ECO:0007669"/>
    <property type="project" value="UniProtKB-KW"/>
</dbReference>
<dbReference type="InterPro" id="IPR000182">
    <property type="entry name" value="GNAT_dom"/>
</dbReference>
<evidence type="ECO:0000259" key="3">
    <source>
        <dbReference type="PROSITE" id="PS51186"/>
    </source>
</evidence>
<dbReference type="EMBL" id="JBHSRF010000125">
    <property type="protein sequence ID" value="MFC6087252.1"/>
    <property type="molecule type" value="Genomic_DNA"/>
</dbReference>
<feature type="domain" description="N-acetyltransferase" evidence="3">
    <location>
        <begin position="57"/>
        <end position="208"/>
    </location>
</feature>
<evidence type="ECO:0000313" key="5">
    <source>
        <dbReference type="Proteomes" id="UP001596137"/>
    </source>
</evidence>
<dbReference type="PANTHER" id="PTHR43877">
    <property type="entry name" value="AMINOALKYLPHOSPHONATE N-ACETYLTRANSFERASE-RELATED-RELATED"/>
    <property type="match status" value="1"/>
</dbReference>
<sequence length="211" mass="22872">MADVGVRVARREDVPAVTATQIRAWKSRFARFLPEGPLEQMTGPSAEALWRRQWEEAVVTPPTPRHRLLVAVETLDPLSSLDVGSGAFPSDDLDLPPLPEPAQGAQAQYVVGLASHAPAEDPDLDAGTTAELLTLLVDPGHTRRGHGSRLLNATVDHLREDGFDTVVTWVFAEDGAMPGFLASAGWAPDEAERVLDMGRPIRMIRLTTDIS</sequence>
<dbReference type="InterPro" id="IPR050832">
    <property type="entry name" value="Bact_Acetyltransf"/>
</dbReference>
<dbReference type="Gene3D" id="3.40.630.30">
    <property type="match status" value="1"/>
</dbReference>
<dbReference type="Pfam" id="PF00583">
    <property type="entry name" value="Acetyltransf_1"/>
    <property type="match status" value="1"/>
</dbReference>
<dbReference type="PROSITE" id="PS51186">
    <property type="entry name" value="GNAT"/>
    <property type="match status" value="1"/>
</dbReference>
<evidence type="ECO:0000256" key="1">
    <source>
        <dbReference type="ARBA" id="ARBA00022679"/>
    </source>
</evidence>
<evidence type="ECO:0000313" key="4">
    <source>
        <dbReference type="EMBL" id="MFC6087252.1"/>
    </source>
</evidence>
<dbReference type="Proteomes" id="UP001596137">
    <property type="component" value="Unassembled WGS sequence"/>
</dbReference>
<evidence type="ECO:0000256" key="2">
    <source>
        <dbReference type="ARBA" id="ARBA00023315"/>
    </source>
</evidence>
<dbReference type="CDD" id="cd04301">
    <property type="entry name" value="NAT_SF"/>
    <property type="match status" value="1"/>
</dbReference>
<accession>A0ABW1NY19</accession>
<proteinExistence type="predicted"/>
<keyword evidence="2 4" id="KW-0012">Acyltransferase</keyword>
<keyword evidence="1 4" id="KW-0808">Transferase</keyword>
<comment type="caution">
    <text evidence="4">The sequence shown here is derived from an EMBL/GenBank/DDBJ whole genome shotgun (WGS) entry which is preliminary data.</text>
</comment>
<name>A0ABW1NY19_9ACTN</name>
<dbReference type="EC" id="2.3.-.-" evidence="4"/>
<dbReference type="RefSeq" id="WP_380763324.1">
    <property type="nucleotide sequence ID" value="NZ_JBHSRF010000125.1"/>
</dbReference>
<dbReference type="InterPro" id="IPR016181">
    <property type="entry name" value="Acyl_CoA_acyltransferase"/>
</dbReference>
<dbReference type="SUPFAM" id="SSF55729">
    <property type="entry name" value="Acyl-CoA N-acyltransferases (Nat)"/>
    <property type="match status" value="1"/>
</dbReference>
<protein>
    <submittedName>
        <fullName evidence="4">GNAT family N-acetyltransferase</fullName>
        <ecNumber evidence="4">2.3.-.-</ecNumber>
    </submittedName>
</protein>
<organism evidence="4 5">
    <name type="scientific">Sphaerisporangium aureirubrum</name>
    <dbReference type="NCBI Taxonomy" id="1544736"/>
    <lineage>
        <taxon>Bacteria</taxon>
        <taxon>Bacillati</taxon>
        <taxon>Actinomycetota</taxon>
        <taxon>Actinomycetes</taxon>
        <taxon>Streptosporangiales</taxon>
        <taxon>Streptosporangiaceae</taxon>
        <taxon>Sphaerisporangium</taxon>
    </lineage>
</organism>
<keyword evidence="5" id="KW-1185">Reference proteome</keyword>
<gene>
    <name evidence="4" type="ORF">ACFP1K_39220</name>
</gene>